<feature type="domain" description="N-acetyltransferase" evidence="1">
    <location>
        <begin position="336"/>
        <end position="478"/>
    </location>
</feature>
<dbReference type="AlphaFoldDB" id="A0AAP9DR73"/>
<dbReference type="PROSITE" id="PS51186">
    <property type="entry name" value="GNAT"/>
    <property type="match status" value="2"/>
</dbReference>
<organism evidence="3 4">
    <name type="scientific">Paenibacillus thiaminolyticus</name>
    <name type="common">Bacillus thiaminolyticus</name>
    <dbReference type="NCBI Taxonomy" id="49283"/>
    <lineage>
        <taxon>Bacteria</taxon>
        <taxon>Bacillati</taxon>
        <taxon>Bacillota</taxon>
        <taxon>Bacilli</taxon>
        <taxon>Bacillales</taxon>
        <taxon>Paenibacillaceae</taxon>
        <taxon>Paenibacillus</taxon>
    </lineage>
</organism>
<dbReference type="InterPro" id="IPR050276">
    <property type="entry name" value="MshD_Acetyltransferase"/>
</dbReference>
<dbReference type="SUPFAM" id="SSF55729">
    <property type="entry name" value="Acyl-CoA N-acyltransferases (Nat)"/>
    <property type="match status" value="2"/>
</dbReference>
<dbReference type="GO" id="GO:0016747">
    <property type="term" value="F:acyltransferase activity, transferring groups other than amino-acyl groups"/>
    <property type="evidence" value="ECO:0007669"/>
    <property type="project" value="InterPro"/>
</dbReference>
<sequence>MRIRTASADDAAAIAQVHVDSWLTTYSGLVPEKFLQSLRVERRKLMWDSILAQLPPDQTLIVAETEEQGIVGFLHAGKSREPEMGCDYELYAVYLLAEVQGRGWGRMLFERMVADLREKGHTSLYLWVLEGNPAIAFYERMGGWARNTKEIQIGDAKHTEIAMVWDQVDQTGAESVNESSAAECASAFPDKRALASFIAGLNRDLKHHVGYCGQEPDEIEHALEHEFSALDEAFAVQVERGELVGALGLDIDAGGRSAEIWGPFLSCPEEQWQQRAMQLWHRMRNELAYRVDTFYGFYNEMNGNAQQWMMQLGAELKSTEVVLEGERSLHIRHAHPSVRELSSLRSGEFLRLHESVFPGTYCSGPDILERINENYCVFMFEDEEGLQGYIYVEQEPEFGEGRIEFIAVAPSARGRGIGSALLQRGLGYLFEDPRIEKITLCVRADNEQALRLYRNAGFRELHRLHFYTIAANLGQANEG</sequence>
<dbReference type="PANTHER" id="PTHR43617:SF30">
    <property type="entry name" value="HISTONE ACETYLTRANSFERASE"/>
    <property type="match status" value="1"/>
</dbReference>
<dbReference type="EMBL" id="JAMDMM010000018">
    <property type="protein sequence ID" value="MCY9607171.1"/>
    <property type="molecule type" value="Genomic_DNA"/>
</dbReference>
<feature type="domain" description="N-acetyltransferase" evidence="1">
    <location>
        <begin position="1"/>
        <end position="168"/>
    </location>
</feature>
<evidence type="ECO:0000313" key="4">
    <source>
        <dbReference type="Proteomes" id="UP000315377"/>
    </source>
</evidence>
<dbReference type="Proteomes" id="UP001209276">
    <property type="component" value="Unassembled WGS sequence"/>
</dbReference>
<dbReference type="GeneID" id="76994958"/>
<dbReference type="InterPro" id="IPR016181">
    <property type="entry name" value="Acyl_CoA_acyltransferase"/>
</dbReference>
<dbReference type="EMBL" id="CP041405">
    <property type="protein sequence ID" value="QDM42595.1"/>
    <property type="molecule type" value="Genomic_DNA"/>
</dbReference>
<dbReference type="RefSeq" id="WP_087440542.1">
    <property type="nucleotide sequence ID" value="NZ_CABMNB010000006.1"/>
</dbReference>
<gene>
    <name evidence="3" type="ORF">FLT43_03045</name>
    <name evidence="2" type="ORF">M5W83_08410</name>
</gene>
<dbReference type="CDD" id="cd04301">
    <property type="entry name" value="NAT_SF"/>
    <property type="match status" value="2"/>
</dbReference>
<reference evidence="2 5" key="2">
    <citation type="submission" date="2022-05" db="EMBL/GenBank/DDBJ databases">
        <title>Genome Sequencing of Bee-Associated Microbes.</title>
        <authorList>
            <person name="Dunlap C."/>
        </authorList>
    </citation>
    <scope>NUCLEOTIDE SEQUENCE [LARGE SCALE GENOMIC DNA]</scope>
    <source>
        <strain evidence="2 5">NRRL B-14613</strain>
    </source>
</reference>
<dbReference type="PANTHER" id="PTHR43617">
    <property type="entry name" value="L-AMINO ACID N-ACETYLTRANSFERASE"/>
    <property type="match status" value="1"/>
</dbReference>
<name>A0AAP9DR73_PANTH</name>
<accession>A0AAP9DR73</accession>
<evidence type="ECO:0000313" key="3">
    <source>
        <dbReference type="EMBL" id="QDM42595.1"/>
    </source>
</evidence>
<dbReference type="Gene3D" id="3.40.630.30">
    <property type="match status" value="2"/>
</dbReference>
<reference evidence="3 4" key="1">
    <citation type="submission" date="2019-07" db="EMBL/GenBank/DDBJ databases">
        <title>Paenibacillus thiaminolyticus NRRL B-4156.</title>
        <authorList>
            <person name="Hehnly C."/>
            <person name="Zhang L."/>
        </authorList>
    </citation>
    <scope>NUCLEOTIDE SEQUENCE [LARGE SCALE GENOMIC DNA]</scope>
    <source>
        <strain evidence="3 4">NRRL B-4156</strain>
    </source>
</reference>
<evidence type="ECO:0000259" key="1">
    <source>
        <dbReference type="PROSITE" id="PS51186"/>
    </source>
</evidence>
<dbReference type="InterPro" id="IPR000182">
    <property type="entry name" value="GNAT_dom"/>
</dbReference>
<evidence type="ECO:0000313" key="5">
    <source>
        <dbReference type="Proteomes" id="UP001209276"/>
    </source>
</evidence>
<proteinExistence type="predicted"/>
<evidence type="ECO:0000313" key="2">
    <source>
        <dbReference type="EMBL" id="MCY9607171.1"/>
    </source>
</evidence>
<dbReference type="Proteomes" id="UP000315377">
    <property type="component" value="Chromosome"/>
</dbReference>
<keyword evidence="5" id="KW-1185">Reference proteome</keyword>
<dbReference type="Pfam" id="PF00583">
    <property type="entry name" value="Acetyltransf_1"/>
    <property type="match status" value="2"/>
</dbReference>
<protein>
    <submittedName>
        <fullName evidence="3">GNAT family N-acetyltransferase</fullName>
    </submittedName>
</protein>